<organism evidence="1 2">
    <name type="scientific">Penicillium capsulatum</name>
    <dbReference type="NCBI Taxonomy" id="69766"/>
    <lineage>
        <taxon>Eukaryota</taxon>
        <taxon>Fungi</taxon>
        <taxon>Dikarya</taxon>
        <taxon>Ascomycota</taxon>
        <taxon>Pezizomycotina</taxon>
        <taxon>Eurotiomycetes</taxon>
        <taxon>Eurotiomycetidae</taxon>
        <taxon>Eurotiales</taxon>
        <taxon>Aspergillaceae</taxon>
        <taxon>Penicillium</taxon>
    </lineage>
</organism>
<evidence type="ECO:0000313" key="2">
    <source>
        <dbReference type="Proteomes" id="UP001146351"/>
    </source>
</evidence>
<accession>A0A9W9HSM7</accession>
<sequence length="68" mass="7170">MCQSLPLASLASIPLTSCLANPNPTLRDIHLRAPPDALDVPADTLLTSTAIFDFTVDEVIWLGVPGPS</sequence>
<dbReference type="AlphaFoldDB" id="A0A9W9HSM7"/>
<dbReference type="Proteomes" id="UP001146351">
    <property type="component" value="Unassembled WGS sequence"/>
</dbReference>
<reference evidence="1" key="2">
    <citation type="journal article" date="2023" name="IMA Fungus">
        <title>Comparative genomic study of the Penicillium genus elucidates a diverse pangenome and 15 lateral gene transfer events.</title>
        <authorList>
            <person name="Petersen C."/>
            <person name="Sorensen T."/>
            <person name="Nielsen M.R."/>
            <person name="Sondergaard T.E."/>
            <person name="Sorensen J.L."/>
            <person name="Fitzpatrick D.A."/>
            <person name="Frisvad J.C."/>
            <person name="Nielsen K.L."/>
        </authorList>
    </citation>
    <scope>NUCLEOTIDE SEQUENCE</scope>
    <source>
        <strain evidence="1">IBT 21917</strain>
    </source>
</reference>
<protein>
    <submittedName>
        <fullName evidence="1">Uncharacterized protein</fullName>
    </submittedName>
</protein>
<keyword evidence="2" id="KW-1185">Reference proteome</keyword>
<evidence type="ECO:0000313" key="1">
    <source>
        <dbReference type="EMBL" id="KAJ5155430.1"/>
    </source>
</evidence>
<proteinExistence type="predicted"/>
<gene>
    <name evidence="1" type="ORF">N7492_008233</name>
</gene>
<reference evidence="1" key="1">
    <citation type="submission" date="2022-11" db="EMBL/GenBank/DDBJ databases">
        <authorList>
            <person name="Petersen C."/>
        </authorList>
    </citation>
    <scope>NUCLEOTIDE SEQUENCE</scope>
    <source>
        <strain evidence="1">IBT 21917</strain>
    </source>
</reference>
<comment type="caution">
    <text evidence="1">The sequence shown here is derived from an EMBL/GenBank/DDBJ whole genome shotgun (WGS) entry which is preliminary data.</text>
</comment>
<dbReference type="EMBL" id="JAPQKO010000006">
    <property type="protein sequence ID" value="KAJ5155430.1"/>
    <property type="molecule type" value="Genomic_DNA"/>
</dbReference>
<name>A0A9W9HSM7_9EURO</name>